<dbReference type="GO" id="GO:0045259">
    <property type="term" value="C:proton-transporting ATP synthase complex"/>
    <property type="evidence" value="ECO:0007669"/>
    <property type="project" value="UniProtKB-KW"/>
</dbReference>
<dbReference type="GO" id="GO:0012505">
    <property type="term" value="C:endomembrane system"/>
    <property type="evidence" value="ECO:0007669"/>
    <property type="project" value="UniProtKB-SubCell"/>
</dbReference>
<evidence type="ECO:0000256" key="17">
    <source>
        <dbReference type="SAM" id="Coils"/>
    </source>
</evidence>
<name>A0A434AWN3_9BACT</name>
<comment type="function">
    <text evidence="11 15">F(1)F(0) ATP synthase produces ATP from ADP in the presence of a proton or sodium gradient. F-type ATPases consist of two structural domains, F(1) containing the extramembraneous catalytic core and F(0) containing the membrane proton channel, linked together by a central stalk and a peripheral stalk. During catalysis, ATP synthesis in the catalytic domain of F(1) is coupled via a rotary mechanism of the central stalk subunits to proton translocation.</text>
</comment>
<keyword evidence="17" id="KW-0175">Coiled coil</keyword>
<accession>A0A434AWN3</accession>
<evidence type="ECO:0000256" key="4">
    <source>
        <dbReference type="ARBA" id="ARBA00022547"/>
    </source>
</evidence>
<dbReference type="Gene3D" id="1.20.5.620">
    <property type="entry name" value="F1F0 ATP synthase subunit B, membrane domain"/>
    <property type="match status" value="1"/>
</dbReference>
<keyword evidence="5 15" id="KW-0812">Transmembrane</keyword>
<evidence type="ECO:0000256" key="3">
    <source>
        <dbReference type="ARBA" id="ARBA00022475"/>
    </source>
</evidence>
<dbReference type="PANTHER" id="PTHR33445:SF1">
    <property type="entry name" value="ATP SYNTHASE SUBUNIT B"/>
    <property type="match status" value="1"/>
</dbReference>
<feature type="transmembrane region" description="Helical" evidence="15">
    <location>
        <begin position="12"/>
        <end position="30"/>
    </location>
</feature>
<evidence type="ECO:0000313" key="18">
    <source>
        <dbReference type="EMBL" id="RUT78798.1"/>
    </source>
</evidence>
<dbReference type="AlphaFoldDB" id="A0A434AWN3"/>
<dbReference type="PANTHER" id="PTHR33445">
    <property type="entry name" value="ATP SYNTHASE SUBUNIT B', CHLOROPLASTIC"/>
    <property type="match status" value="1"/>
</dbReference>
<dbReference type="NCBIfam" id="TIGR01144">
    <property type="entry name" value="ATP_synt_b"/>
    <property type="match status" value="1"/>
</dbReference>
<keyword evidence="10 15" id="KW-0066">ATP synthesis</keyword>
<dbReference type="GO" id="GO:0046961">
    <property type="term" value="F:proton-transporting ATPase activity, rotational mechanism"/>
    <property type="evidence" value="ECO:0007669"/>
    <property type="project" value="TreeGrafter"/>
</dbReference>
<dbReference type="OrthoDB" id="9795289at2"/>
<dbReference type="GO" id="GO:0046933">
    <property type="term" value="F:proton-transporting ATP synthase activity, rotational mechanism"/>
    <property type="evidence" value="ECO:0007669"/>
    <property type="project" value="UniProtKB-UniRule"/>
</dbReference>
<comment type="function">
    <text evidence="12">Component of the F(0) channel, it forms part of the peripheral stalk, linking F(1) to F(0). The b'-subunit is a diverged and duplicated form of b found in plants and photosynthetic bacteria.</text>
</comment>
<keyword evidence="2 15" id="KW-0813">Transport</keyword>
<comment type="subunit">
    <text evidence="15">F-type ATPases have 2 components, F(1) - the catalytic core - and F(0) - the membrane proton channel. F(1) has five subunits: alpha(3), beta(3), gamma(1), delta(1), epsilon(1). F(0) has three main subunits: a(1), b(2) and c(10-14). The alpha and beta chains form an alternating ring which encloses part of the gamma chain. F(1) is attached to F(0) by a central stalk formed by the gamma and epsilon chains, while a peripheral stalk is formed by the delta and b chains.</text>
</comment>
<evidence type="ECO:0000256" key="12">
    <source>
        <dbReference type="ARBA" id="ARBA00025614"/>
    </source>
</evidence>
<evidence type="ECO:0000256" key="13">
    <source>
        <dbReference type="ARBA" id="ARBA00026054"/>
    </source>
</evidence>
<evidence type="ECO:0000256" key="9">
    <source>
        <dbReference type="ARBA" id="ARBA00023136"/>
    </source>
</evidence>
<evidence type="ECO:0000256" key="15">
    <source>
        <dbReference type="HAMAP-Rule" id="MF_01398"/>
    </source>
</evidence>
<keyword evidence="4 15" id="KW-0138">CF(0)</keyword>
<dbReference type="SUPFAM" id="SSF81573">
    <property type="entry name" value="F1F0 ATP synthase subunit B, membrane domain"/>
    <property type="match status" value="1"/>
</dbReference>
<evidence type="ECO:0000256" key="11">
    <source>
        <dbReference type="ARBA" id="ARBA00025198"/>
    </source>
</evidence>
<dbReference type="CDD" id="cd06503">
    <property type="entry name" value="ATP-synt_Fo_b"/>
    <property type="match status" value="1"/>
</dbReference>
<evidence type="ECO:0000256" key="14">
    <source>
        <dbReference type="ARBA" id="ARBA00037847"/>
    </source>
</evidence>
<evidence type="ECO:0000256" key="5">
    <source>
        <dbReference type="ARBA" id="ARBA00022692"/>
    </source>
</evidence>
<evidence type="ECO:0000256" key="16">
    <source>
        <dbReference type="RuleBase" id="RU003848"/>
    </source>
</evidence>
<comment type="subunit">
    <text evidence="13">F-type ATPases have 2 components, F(1) - the catalytic core - and F(0) - the membrane proton channel. F(1) has five subunits: alpha(3), beta(3), gamma(1), delta(1), epsilon(1). F(0) has four main subunits: a(1), b(2) and c(10-14). The alpha and beta chains form an alternating ring which encloses part of the gamma chain. F(1) is attached to F(0) by a central stalk formed by the gamma and epsilon chains, while a peripheral stalk is formed by the delta and b chains.</text>
</comment>
<dbReference type="InterPro" id="IPR005864">
    <property type="entry name" value="ATP_synth_F0_bsu_bac"/>
</dbReference>
<comment type="similarity">
    <text evidence="1 15 16">Belongs to the ATPase B chain family.</text>
</comment>
<evidence type="ECO:0000256" key="1">
    <source>
        <dbReference type="ARBA" id="ARBA00005513"/>
    </source>
</evidence>
<keyword evidence="9 15" id="KW-0472">Membrane</keyword>
<evidence type="ECO:0000256" key="7">
    <source>
        <dbReference type="ARBA" id="ARBA00022989"/>
    </source>
</evidence>
<dbReference type="InterPro" id="IPR050059">
    <property type="entry name" value="ATP_synthase_B_chain"/>
</dbReference>
<gene>
    <name evidence="15 18" type="primary">atpF</name>
    <name evidence="18" type="ORF">DLK05_06600</name>
</gene>
<feature type="coiled-coil region" evidence="17">
    <location>
        <begin position="37"/>
        <end position="119"/>
    </location>
</feature>
<comment type="caution">
    <text evidence="18">The sequence shown here is derived from an EMBL/GenBank/DDBJ whole genome shotgun (WGS) entry which is preliminary data.</text>
</comment>
<dbReference type="HAMAP" id="MF_01398">
    <property type="entry name" value="ATP_synth_b_bprime"/>
    <property type="match status" value="1"/>
</dbReference>
<evidence type="ECO:0000256" key="10">
    <source>
        <dbReference type="ARBA" id="ARBA00023310"/>
    </source>
</evidence>
<sequence length="164" mass="18768">MGLVTPELGTFIWMFLAFAIVLFILKKFAWKPILDALKERETSISDALRSADRAKEEMAELKADNEKILQEARKEREAMFVEAKDMSSKIVNEAKQKAIQEADKVIETARRNIEGEKTAALSEIKTLVASLSVEIAEKVLRQQFADDQKQKDYFKKLMDEVKLN</sequence>
<dbReference type="GO" id="GO:0016787">
    <property type="term" value="F:hydrolase activity"/>
    <property type="evidence" value="ECO:0007669"/>
    <property type="project" value="UniProtKB-KW"/>
</dbReference>
<protein>
    <recommendedName>
        <fullName evidence="15">ATP synthase subunit b</fullName>
    </recommendedName>
    <alternativeName>
        <fullName evidence="15">ATP synthase F(0) sector subunit b</fullName>
    </alternativeName>
    <alternativeName>
        <fullName evidence="15">ATPase subunit I</fullName>
    </alternativeName>
    <alternativeName>
        <fullName evidence="15">F-type ATPase subunit b</fullName>
        <shortName evidence="15">F-ATPase subunit b</shortName>
    </alternativeName>
</protein>
<dbReference type="Proteomes" id="UP000282985">
    <property type="component" value="Unassembled WGS sequence"/>
</dbReference>
<reference evidence="18 19" key="1">
    <citation type="submission" date="2018-11" db="EMBL/GenBank/DDBJ databases">
        <title>Parancylomarina longa gen. nov., sp. nov., isolated from sediments of southern Okinawa.</title>
        <authorList>
            <person name="Fu T."/>
        </authorList>
    </citation>
    <scope>NUCLEOTIDE SEQUENCE [LARGE SCALE GENOMIC DNA]</scope>
    <source>
        <strain evidence="18 19">T3-2 S1-C</strain>
    </source>
</reference>
<keyword evidence="6 15" id="KW-0375">Hydrogen ion transport</keyword>
<dbReference type="RefSeq" id="WP_127343198.1">
    <property type="nucleotide sequence ID" value="NZ_RJJX01000006.1"/>
</dbReference>
<keyword evidence="18" id="KW-0378">Hydrolase</keyword>
<keyword evidence="7 15" id="KW-1133">Transmembrane helix</keyword>
<dbReference type="GO" id="GO:0005886">
    <property type="term" value="C:plasma membrane"/>
    <property type="evidence" value="ECO:0007669"/>
    <property type="project" value="UniProtKB-SubCell"/>
</dbReference>
<organism evidence="18 19">
    <name type="scientific">Ancylomarina longa</name>
    <dbReference type="NCBI Taxonomy" id="2487017"/>
    <lineage>
        <taxon>Bacteria</taxon>
        <taxon>Pseudomonadati</taxon>
        <taxon>Bacteroidota</taxon>
        <taxon>Bacteroidia</taxon>
        <taxon>Marinilabiliales</taxon>
        <taxon>Marinifilaceae</taxon>
        <taxon>Ancylomarina</taxon>
    </lineage>
</organism>
<evidence type="ECO:0000256" key="6">
    <source>
        <dbReference type="ARBA" id="ARBA00022781"/>
    </source>
</evidence>
<keyword evidence="3 15" id="KW-1003">Cell membrane</keyword>
<dbReference type="InterPro" id="IPR028987">
    <property type="entry name" value="ATP_synth_B-like_membr_sf"/>
</dbReference>
<keyword evidence="19" id="KW-1185">Reference proteome</keyword>
<proteinExistence type="inferred from homology"/>
<evidence type="ECO:0000256" key="8">
    <source>
        <dbReference type="ARBA" id="ARBA00023065"/>
    </source>
</evidence>
<comment type="subcellular location">
    <subcellularLocation>
        <location evidence="15">Cell membrane</location>
        <topology evidence="15">Single-pass membrane protein</topology>
    </subcellularLocation>
    <subcellularLocation>
        <location evidence="14">Endomembrane system</location>
        <topology evidence="14">Single-pass membrane protein</topology>
    </subcellularLocation>
</comment>
<evidence type="ECO:0000256" key="2">
    <source>
        <dbReference type="ARBA" id="ARBA00022448"/>
    </source>
</evidence>
<evidence type="ECO:0000313" key="19">
    <source>
        <dbReference type="Proteomes" id="UP000282985"/>
    </source>
</evidence>
<dbReference type="Pfam" id="PF00430">
    <property type="entry name" value="ATP-synt_B"/>
    <property type="match status" value="1"/>
</dbReference>
<keyword evidence="8 15" id="KW-0406">Ion transport</keyword>
<dbReference type="EMBL" id="RJJX01000006">
    <property type="protein sequence ID" value="RUT78798.1"/>
    <property type="molecule type" value="Genomic_DNA"/>
</dbReference>
<dbReference type="InterPro" id="IPR002146">
    <property type="entry name" value="ATP_synth_b/b'su_bac/chlpt"/>
</dbReference>